<dbReference type="AlphaFoldDB" id="A0A9R0RAX6"/>
<reference evidence="3 4" key="1">
    <citation type="submission" date="2017-09" db="EMBL/GenBank/DDBJ databases">
        <authorList>
            <consortium name="International Durum Wheat Genome Sequencing Consortium (IDWGSC)"/>
            <person name="Milanesi L."/>
        </authorList>
    </citation>
    <scope>NUCLEOTIDE SEQUENCE [LARGE SCALE GENOMIC DNA]</scope>
    <source>
        <strain evidence="4">cv. Svevo</strain>
    </source>
</reference>
<dbReference type="InterPro" id="IPR055414">
    <property type="entry name" value="LRR_R13L4/SHOC2-like"/>
</dbReference>
<gene>
    <name evidence="3" type="ORF">TRITD_3Av1G018800</name>
</gene>
<dbReference type="Pfam" id="PF23598">
    <property type="entry name" value="LRR_14"/>
    <property type="match status" value="1"/>
</dbReference>
<dbReference type="InterPro" id="IPR032675">
    <property type="entry name" value="LRR_dom_sf"/>
</dbReference>
<dbReference type="EMBL" id="LT934115">
    <property type="protein sequence ID" value="VAH56673.1"/>
    <property type="molecule type" value="Genomic_DNA"/>
</dbReference>
<name>A0A9R0RAX6_TRITD</name>
<evidence type="ECO:0000313" key="3">
    <source>
        <dbReference type="EMBL" id="VAH56673.1"/>
    </source>
</evidence>
<proteinExistence type="predicted"/>
<keyword evidence="4" id="KW-1185">Reference proteome</keyword>
<keyword evidence="1" id="KW-0677">Repeat</keyword>
<dbReference type="PANTHER" id="PTHR47186">
    <property type="entry name" value="LEUCINE-RICH REPEAT-CONTAINING PROTEIN 57"/>
    <property type="match status" value="1"/>
</dbReference>
<feature type="domain" description="Disease resistance R13L4/SHOC-2-like LRR" evidence="2">
    <location>
        <begin position="28"/>
        <end position="329"/>
    </location>
</feature>
<dbReference type="SUPFAM" id="SSF52047">
    <property type="entry name" value="RNI-like"/>
    <property type="match status" value="1"/>
</dbReference>
<dbReference type="Gramene" id="TRITD3Av1G018800.1">
    <property type="protein sequence ID" value="TRITD3Av1G018800.1"/>
    <property type="gene ID" value="TRITD3Av1G018800"/>
</dbReference>
<evidence type="ECO:0000256" key="1">
    <source>
        <dbReference type="ARBA" id="ARBA00022737"/>
    </source>
</evidence>
<sequence>MSKLRRVTAVSKKDMLVLPRVDKVDVKVRTFLTVKGPQRIEDTLFKRFLLLRVLVLNYSLVQSIPHSIGKLIHLRLLNLDYTSISCLPKSIGSLKNLQVLSLRWCNGLHTLPLAMTLLCSLRCLDLFGTEINQVPKGIGKLKFLTDLRDYPVGDGSDNAVLQDGWKLEELSSLSQMRYLCLVNLERAAHSSRNAVLTDKRHLRKLTLEWTESREGSYSEEDVGNTEKVFEQLIPPHNLEILCIVQFFGQQYPTWFCTTCLSSLMSLILKGVQSCVHLPPIGQLPNLKYLKIDGAYAVTEVGPEFVGCKKGDLVCNELVAFPKLEWLTIKDMPNWEEWYFFDNEEDAAGDERGEDAAAEIQKKDAQAARLRMLPRLVKLKLGDCPKLRALPPQLGEDTTSLKELLLIGTNNLKVVDNFPHLSERLSIQNCEGLEMVSNLPQVTDLRVHGCLNLSLVHGLGSLQQLGLGEDMQELSSRWVSGIQEQHQRLHGEDLDVYTWSAS</sequence>
<dbReference type="Proteomes" id="UP000324705">
    <property type="component" value="Chromosome 3A"/>
</dbReference>
<protein>
    <recommendedName>
        <fullName evidence="2">Disease resistance R13L4/SHOC-2-like LRR domain-containing protein</fullName>
    </recommendedName>
</protein>
<dbReference type="Gene3D" id="3.80.10.10">
    <property type="entry name" value="Ribonuclease Inhibitor"/>
    <property type="match status" value="2"/>
</dbReference>
<dbReference type="SUPFAM" id="SSF52058">
    <property type="entry name" value="L domain-like"/>
    <property type="match status" value="1"/>
</dbReference>
<organism evidence="3 4">
    <name type="scientific">Triticum turgidum subsp. durum</name>
    <name type="common">Durum wheat</name>
    <name type="synonym">Triticum durum</name>
    <dbReference type="NCBI Taxonomy" id="4567"/>
    <lineage>
        <taxon>Eukaryota</taxon>
        <taxon>Viridiplantae</taxon>
        <taxon>Streptophyta</taxon>
        <taxon>Embryophyta</taxon>
        <taxon>Tracheophyta</taxon>
        <taxon>Spermatophyta</taxon>
        <taxon>Magnoliopsida</taxon>
        <taxon>Liliopsida</taxon>
        <taxon>Poales</taxon>
        <taxon>Poaceae</taxon>
        <taxon>BOP clade</taxon>
        <taxon>Pooideae</taxon>
        <taxon>Triticodae</taxon>
        <taxon>Triticeae</taxon>
        <taxon>Triticinae</taxon>
        <taxon>Triticum</taxon>
    </lineage>
</organism>
<evidence type="ECO:0000259" key="2">
    <source>
        <dbReference type="Pfam" id="PF23598"/>
    </source>
</evidence>
<evidence type="ECO:0000313" key="4">
    <source>
        <dbReference type="Proteomes" id="UP000324705"/>
    </source>
</evidence>
<accession>A0A9R0RAX6</accession>
<dbReference type="PANTHER" id="PTHR47186:SF51">
    <property type="entry name" value="NB-ARC DOMAIN-CONTAINING PROTEIN"/>
    <property type="match status" value="1"/>
</dbReference>